<dbReference type="AlphaFoldDB" id="A0A3Q3X527"/>
<evidence type="ECO:0000313" key="1">
    <source>
        <dbReference type="Ensembl" id="ENSMMOP00000017099.1"/>
    </source>
</evidence>
<dbReference type="Ensembl" id="ENSMMOT00000017382.1">
    <property type="protein sequence ID" value="ENSMMOP00000017099.1"/>
    <property type="gene ID" value="ENSMMOG00000013028.1"/>
</dbReference>
<keyword evidence="2" id="KW-1185">Reference proteome</keyword>
<reference evidence="1" key="2">
    <citation type="submission" date="2025-09" db="UniProtKB">
        <authorList>
            <consortium name="Ensembl"/>
        </authorList>
    </citation>
    <scope>IDENTIFICATION</scope>
</reference>
<reference evidence="1" key="1">
    <citation type="submission" date="2025-08" db="UniProtKB">
        <authorList>
            <consortium name="Ensembl"/>
        </authorList>
    </citation>
    <scope>IDENTIFICATION</scope>
</reference>
<sequence>LKQYTQMTNGLCITLYATPFMCTLFEHENCKALFKKCRYNAYKTKSFEDICDQFAPTI</sequence>
<protein>
    <submittedName>
        <fullName evidence="1">Uncharacterized protein</fullName>
    </submittedName>
</protein>
<accession>A0A3Q3X527</accession>
<dbReference type="Proteomes" id="UP000261620">
    <property type="component" value="Unplaced"/>
</dbReference>
<organism evidence="1 2">
    <name type="scientific">Mola mola</name>
    <name type="common">Ocean sunfish</name>
    <name type="synonym">Tetraodon mola</name>
    <dbReference type="NCBI Taxonomy" id="94237"/>
    <lineage>
        <taxon>Eukaryota</taxon>
        <taxon>Metazoa</taxon>
        <taxon>Chordata</taxon>
        <taxon>Craniata</taxon>
        <taxon>Vertebrata</taxon>
        <taxon>Euteleostomi</taxon>
        <taxon>Actinopterygii</taxon>
        <taxon>Neopterygii</taxon>
        <taxon>Teleostei</taxon>
        <taxon>Neoteleostei</taxon>
        <taxon>Acanthomorphata</taxon>
        <taxon>Eupercaria</taxon>
        <taxon>Tetraodontiformes</taxon>
        <taxon>Molidae</taxon>
        <taxon>Mola</taxon>
    </lineage>
</organism>
<evidence type="ECO:0000313" key="2">
    <source>
        <dbReference type="Proteomes" id="UP000261620"/>
    </source>
</evidence>
<proteinExistence type="predicted"/>
<name>A0A3Q3X527_MOLML</name>